<comment type="caution">
    <text evidence="1">The sequence shown here is derived from an EMBL/GenBank/DDBJ whole genome shotgun (WGS) entry which is preliminary data.</text>
</comment>
<gene>
    <name evidence="1" type="ORF">LEP1GSC016_0976</name>
</gene>
<dbReference type="PATRIC" id="fig|1218567.3.peg.4062"/>
<reference evidence="1 2" key="1">
    <citation type="submission" date="2013-01" db="EMBL/GenBank/DDBJ databases">
        <authorList>
            <person name="Harkins D.M."/>
            <person name="Durkin A.S."/>
            <person name="Brinkac L.M."/>
            <person name="Haft D.H."/>
            <person name="Selengut J.D."/>
            <person name="Sanka R."/>
            <person name="DePew J."/>
            <person name="Purushe J."/>
            <person name="Galloway R.L."/>
            <person name="Vinetz J.M."/>
            <person name="Sutton G.G."/>
            <person name="Nierman W.C."/>
            <person name="Fouts D.E."/>
        </authorList>
    </citation>
    <scope>NUCLEOTIDE SEQUENCE [LARGE SCALE GENOMIC DNA]</scope>
    <source>
        <strain evidence="1 2">Sponselee CDC</strain>
    </source>
</reference>
<evidence type="ECO:0000313" key="2">
    <source>
        <dbReference type="Proteomes" id="UP000011873"/>
    </source>
</evidence>
<name>M6BES1_LEPBO</name>
<evidence type="ECO:0000313" key="1">
    <source>
        <dbReference type="EMBL" id="EMJ77999.1"/>
    </source>
</evidence>
<dbReference type="Proteomes" id="UP000011873">
    <property type="component" value="Unassembled WGS sequence"/>
</dbReference>
<protein>
    <submittedName>
        <fullName evidence="1">Uncharacterized protein</fullName>
    </submittedName>
</protein>
<accession>M6BES1</accession>
<dbReference type="EMBL" id="ANMU01000169">
    <property type="protein sequence ID" value="EMJ77999.1"/>
    <property type="molecule type" value="Genomic_DNA"/>
</dbReference>
<proteinExistence type="predicted"/>
<dbReference type="AlphaFoldDB" id="M6BES1"/>
<organism evidence="1 2">
    <name type="scientific">Leptospira borgpetersenii serovar Hardjo-bovis str. Sponselee</name>
    <dbReference type="NCBI Taxonomy" id="1303729"/>
    <lineage>
        <taxon>Bacteria</taxon>
        <taxon>Pseudomonadati</taxon>
        <taxon>Spirochaetota</taxon>
        <taxon>Spirochaetia</taxon>
        <taxon>Leptospirales</taxon>
        <taxon>Leptospiraceae</taxon>
        <taxon>Leptospira</taxon>
    </lineage>
</organism>
<sequence>MELPRPYLDLAPISKTKIRNNLLKVYENFLSIFFKISVIA</sequence>